<dbReference type="SUPFAM" id="SSF54427">
    <property type="entry name" value="NTF2-like"/>
    <property type="match status" value="1"/>
</dbReference>
<dbReference type="RefSeq" id="WP_028793930.1">
    <property type="nucleotide sequence ID" value="NZ_FNBW01000002.1"/>
</dbReference>
<gene>
    <name evidence="1" type="ORF">SAMN05660686_00744</name>
</gene>
<accession>A0A8G2EX46</accession>
<keyword evidence="2" id="KW-1185">Reference proteome</keyword>
<proteinExistence type="predicted"/>
<dbReference type="Proteomes" id="UP000198615">
    <property type="component" value="Unassembled WGS sequence"/>
</dbReference>
<dbReference type="InterPro" id="IPR039437">
    <property type="entry name" value="FrzH/put_lumazine-bd"/>
</dbReference>
<dbReference type="EMBL" id="FNBW01000002">
    <property type="protein sequence ID" value="SDF25041.1"/>
    <property type="molecule type" value="Genomic_DNA"/>
</dbReference>
<comment type="caution">
    <text evidence="1">The sequence shown here is derived from an EMBL/GenBank/DDBJ whole genome shotgun (WGS) entry which is preliminary data.</text>
</comment>
<dbReference type="Gene3D" id="3.10.450.50">
    <property type="match status" value="1"/>
</dbReference>
<evidence type="ECO:0000313" key="1">
    <source>
        <dbReference type="EMBL" id="SDF25041.1"/>
    </source>
</evidence>
<reference evidence="1 2" key="1">
    <citation type="submission" date="2016-10" db="EMBL/GenBank/DDBJ databases">
        <authorList>
            <person name="Varghese N."/>
            <person name="Submissions S."/>
        </authorList>
    </citation>
    <scope>NUCLEOTIDE SEQUENCE [LARGE SCALE GENOMIC DNA]</scope>
    <source>
        <strain evidence="1 2">DSM 18839</strain>
    </source>
</reference>
<protein>
    <submittedName>
        <fullName evidence="1">Lumazine-binding</fullName>
    </submittedName>
</protein>
<evidence type="ECO:0000313" key="2">
    <source>
        <dbReference type="Proteomes" id="UP000198615"/>
    </source>
</evidence>
<name>A0A8G2EX46_9PROT</name>
<sequence>MTKAYAEITELMQRYFDGFYNGDVELLKTVFHPSCHLLSARDGSLTDDDMDAVYARVAGRAAPAANGETNRDRILSIDLANPELALAKVQIAIGQKLFTDYLNCIRIGGEWKIISKVFTYDLMDQATVSAQAAE</sequence>
<dbReference type="InterPro" id="IPR032710">
    <property type="entry name" value="NTF2-like_dom_sf"/>
</dbReference>
<dbReference type="AlphaFoldDB" id="A0A8G2EX46"/>
<dbReference type="Pfam" id="PF12893">
    <property type="entry name" value="Lumazine_bd_2"/>
    <property type="match status" value="1"/>
</dbReference>
<organism evidence="1 2">
    <name type="scientific">Thalassobaculum litoreum DSM 18839</name>
    <dbReference type="NCBI Taxonomy" id="1123362"/>
    <lineage>
        <taxon>Bacteria</taxon>
        <taxon>Pseudomonadati</taxon>
        <taxon>Pseudomonadota</taxon>
        <taxon>Alphaproteobacteria</taxon>
        <taxon>Rhodospirillales</taxon>
        <taxon>Thalassobaculaceae</taxon>
        <taxon>Thalassobaculum</taxon>
    </lineage>
</organism>